<evidence type="ECO:0000256" key="1">
    <source>
        <dbReference type="PROSITE-ProRule" id="PRU00182"/>
    </source>
</evidence>
<dbReference type="EC" id="5.4.99.-" evidence="3"/>
<dbReference type="GO" id="GO:0016853">
    <property type="term" value="F:isomerase activity"/>
    <property type="evidence" value="ECO:0007669"/>
    <property type="project" value="UniProtKB-KW"/>
</dbReference>
<dbReference type="EMBL" id="JBHTJR010000054">
    <property type="protein sequence ID" value="MFD0994036.1"/>
    <property type="molecule type" value="Genomic_DNA"/>
</dbReference>
<dbReference type="RefSeq" id="WP_386108906.1">
    <property type="nucleotide sequence ID" value="NZ_JBHTJR010000054.1"/>
</dbReference>
<dbReference type="Gene3D" id="3.30.2350.10">
    <property type="entry name" value="Pseudouridine synthase"/>
    <property type="match status" value="1"/>
</dbReference>
<evidence type="ECO:0000259" key="2">
    <source>
        <dbReference type="Pfam" id="PF00849"/>
    </source>
</evidence>
<reference evidence="4" key="1">
    <citation type="journal article" date="2019" name="Int. J. Syst. Evol. Microbiol.">
        <title>The Global Catalogue of Microorganisms (GCM) 10K type strain sequencing project: providing services to taxonomists for standard genome sequencing and annotation.</title>
        <authorList>
            <consortium name="The Broad Institute Genomics Platform"/>
            <consortium name="The Broad Institute Genome Sequencing Center for Infectious Disease"/>
            <person name="Wu L."/>
            <person name="Ma J."/>
        </authorList>
    </citation>
    <scope>NUCLEOTIDE SEQUENCE [LARGE SCALE GENOMIC DNA]</scope>
    <source>
        <strain evidence="4">CCUG 60527</strain>
    </source>
</reference>
<proteinExistence type="predicted"/>
<dbReference type="PANTHER" id="PTHR21600">
    <property type="entry name" value="MITOCHONDRIAL RNA PSEUDOURIDINE SYNTHASE"/>
    <property type="match status" value="1"/>
</dbReference>
<dbReference type="InterPro" id="IPR020103">
    <property type="entry name" value="PsdUridine_synth_cat_dom_sf"/>
</dbReference>
<evidence type="ECO:0000313" key="3">
    <source>
        <dbReference type="EMBL" id="MFD0994036.1"/>
    </source>
</evidence>
<name>A0ABW3JVI1_9FLAO</name>
<dbReference type="InterPro" id="IPR006145">
    <property type="entry name" value="PsdUridine_synth_RsuA/RluA"/>
</dbReference>
<dbReference type="InterPro" id="IPR006224">
    <property type="entry name" value="PsdUridine_synth_RluA-like_CS"/>
</dbReference>
<gene>
    <name evidence="3" type="ORF">ACFQ1U_12540</name>
</gene>
<dbReference type="InterPro" id="IPR050188">
    <property type="entry name" value="RluA_PseudoU_synthase"/>
</dbReference>
<accession>A0ABW3JVI1</accession>
<keyword evidence="1" id="KW-0694">RNA-binding</keyword>
<dbReference type="SUPFAM" id="SSF55120">
    <property type="entry name" value="Pseudouridine synthase"/>
    <property type="match status" value="1"/>
</dbReference>
<dbReference type="Pfam" id="PF00849">
    <property type="entry name" value="PseudoU_synth_2"/>
    <property type="match status" value="1"/>
</dbReference>
<evidence type="ECO:0000313" key="4">
    <source>
        <dbReference type="Proteomes" id="UP001597062"/>
    </source>
</evidence>
<dbReference type="PROSITE" id="PS01129">
    <property type="entry name" value="PSI_RLU"/>
    <property type="match status" value="1"/>
</dbReference>
<organism evidence="3 4">
    <name type="scientific">Tenacibaculum geojense</name>
    <dbReference type="NCBI Taxonomy" id="915352"/>
    <lineage>
        <taxon>Bacteria</taxon>
        <taxon>Pseudomonadati</taxon>
        <taxon>Bacteroidota</taxon>
        <taxon>Flavobacteriia</taxon>
        <taxon>Flavobacteriales</taxon>
        <taxon>Flavobacteriaceae</taxon>
        <taxon>Tenacibaculum</taxon>
    </lineage>
</organism>
<feature type="domain" description="Pseudouridine synthase RsuA/RluA-like" evidence="2">
    <location>
        <begin position="90"/>
        <end position="227"/>
    </location>
</feature>
<keyword evidence="3" id="KW-0413">Isomerase</keyword>
<sequence length="286" mass="32465">MKLLEQHIVKKLNQPIRLQDYAVGIFKSAPTKSSIKKAIKKELVLVNGKKATTALFINNKDTIELFESITDYKSTKINLKLSIIFEDDYLAAIYKPAGILVSGNSFYTIKNALPTNLQNSLQLDATTPQPVHRLDYATSGLLLIGKTVSSITKLNQLFEHKKIQKTYHAVCVGNMNEEGVIDVDIDEKKALTHYKVLQSSSSVKFNKLNLVELYPKTGRKHQLRKHLLFLKNPILGDQLYYLPEFYHKGKGLFLHASSLNFTHPFTNENISITKELPSKFKKIFSQ</sequence>
<protein>
    <submittedName>
        <fullName evidence="3">RluA family pseudouridine synthase</fullName>
        <ecNumber evidence="3">5.4.99.-</ecNumber>
    </submittedName>
</protein>
<dbReference type="PROSITE" id="PS50889">
    <property type="entry name" value="S4"/>
    <property type="match status" value="1"/>
</dbReference>
<dbReference type="Proteomes" id="UP001597062">
    <property type="component" value="Unassembled WGS sequence"/>
</dbReference>
<comment type="caution">
    <text evidence="3">The sequence shown here is derived from an EMBL/GenBank/DDBJ whole genome shotgun (WGS) entry which is preliminary data.</text>
</comment>
<keyword evidence="4" id="KW-1185">Reference proteome</keyword>
<dbReference type="CDD" id="cd02869">
    <property type="entry name" value="PseudoU_synth_RluA_like"/>
    <property type="match status" value="1"/>
</dbReference>